<feature type="region of interest" description="Disordered" evidence="1">
    <location>
        <begin position="95"/>
        <end position="115"/>
    </location>
</feature>
<dbReference type="EMBL" id="JABFOF010000001">
    <property type="protein sequence ID" value="KAG2410368.1"/>
    <property type="molecule type" value="Genomic_DNA"/>
</dbReference>
<reference evidence="2 3" key="1">
    <citation type="submission" date="2020-05" db="EMBL/GenBank/DDBJ databases">
        <title>Vigna angularis (adzuki bean) Var. LongXiaoDou No. 4 denovo assembly.</title>
        <authorList>
            <person name="Xiang H."/>
        </authorList>
    </citation>
    <scope>NUCLEOTIDE SEQUENCE [LARGE SCALE GENOMIC DNA]</scope>
    <source>
        <tissue evidence="2">Leaf</tissue>
    </source>
</reference>
<organism evidence="2 3">
    <name type="scientific">Phaseolus angularis</name>
    <name type="common">Azuki bean</name>
    <name type="synonym">Vigna angularis</name>
    <dbReference type="NCBI Taxonomy" id="3914"/>
    <lineage>
        <taxon>Eukaryota</taxon>
        <taxon>Viridiplantae</taxon>
        <taxon>Streptophyta</taxon>
        <taxon>Embryophyta</taxon>
        <taxon>Tracheophyta</taxon>
        <taxon>Spermatophyta</taxon>
        <taxon>Magnoliopsida</taxon>
        <taxon>eudicotyledons</taxon>
        <taxon>Gunneridae</taxon>
        <taxon>Pentapetalae</taxon>
        <taxon>rosids</taxon>
        <taxon>fabids</taxon>
        <taxon>Fabales</taxon>
        <taxon>Fabaceae</taxon>
        <taxon>Papilionoideae</taxon>
        <taxon>50 kb inversion clade</taxon>
        <taxon>NPAAA clade</taxon>
        <taxon>indigoferoid/millettioid clade</taxon>
        <taxon>Phaseoleae</taxon>
        <taxon>Vigna</taxon>
    </lineage>
</organism>
<dbReference type="AlphaFoldDB" id="A0A8T0LHI9"/>
<accession>A0A8T0LHI9</accession>
<gene>
    <name evidence="2" type="ORF">HKW66_Vig0010330</name>
</gene>
<evidence type="ECO:0000313" key="2">
    <source>
        <dbReference type="EMBL" id="KAG2410368.1"/>
    </source>
</evidence>
<proteinExistence type="predicted"/>
<comment type="caution">
    <text evidence="2">The sequence shown here is derived from an EMBL/GenBank/DDBJ whole genome shotgun (WGS) entry which is preliminary data.</text>
</comment>
<feature type="compositionally biased region" description="Low complexity" evidence="1">
    <location>
        <begin position="103"/>
        <end position="115"/>
    </location>
</feature>
<dbReference type="Proteomes" id="UP000743370">
    <property type="component" value="Unassembled WGS sequence"/>
</dbReference>
<evidence type="ECO:0000313" key="3">
    <source>
        <dbReference type="Proteomes" id="UP000743370"/>
    </source>
</evidence>
<evidence type="ECO:0000256" key="1">
    <source>
        <dbReference type="SAM" id="MobiDB-lite"/>
    </source>
</evidence>
<sequence>MGNTCVLLRDADLLKLSHVEDINAVVITPLSRSTSTFDRSSAPSFGPQPLPLPRAINSRLPFSKDAVAEKPNVVVDKPNAAVDFTLPVGFQMRISRRKSPNAHSSSSSPSPSIHSILSLDTSMARRETTLPYSVHPLPLPPWTGPGAPIVSPPAIFSLPVAKTEPFPMKNQWQKGKLIGRGTFGSTM</sequence>
<name>A0A8T0LHI9_PHAAN</name>
<protein>
    <submittedName>
        <fullName evidence="2">Mitogen-activated protein</fullName>
    </submittedName>
</protein>